<dbReference type="RefSeq" id="WP_354435649.1">
    <property type="nucleotide sequence ID" value="NZ_JBEPLY010000017.1"/>
</dbReference>
<gene>
    <name evidence="2" type="ORF">ABID12_003806</name>
</gene>
<name>A0ABV2IFX0_9HYPH</name>
<evidence type="ECO:0000256" key="1">
    <source>
        <dbReference type="SAM" id="Phobius"/>
    </source>
</evidence>
<organism evidence="2 3">
    <name type="scientific">Martelella mangrovi</name>
    <dbReference type="NCBI Taxonomy" id="1397477"/>
    <lineage>
        <taxon>Bacteria</taxon>
        <taxon>Pseudomonadati</taxon>
        <taxon>Pseudomonadota</taxon>
        <taxon>Alphaproteobacteria</taxon>
        <taxon>Hyphomicrobiales</taxon>
        <taxon>Aurantimonadaceae</taxon>
        <taxon>Martelella</taxon>
    </lineage>
</organism>
<evidence type="ECO:0000313" key="3">
    <source>
        <dbReference type="Proteomes" id="UP001549164"/>
    </source>
</evidence>
<dbReference type="Proteomes" id="UP001549164">
    <property type="component" value="Unassembled WGS sequence"/>
</dbReference>
<keyword evidence="1" id="KW-0472">Membrane</keyword>
<keyword evidence="3" id="KW-1185">Reference proteome</keyword>
<keyword evidence="1" id="KW-1133">Transmembrane helix</keyword>
<sequence length="51" mass="5377">MTAHHPLTPEDCTAMRRLARPAVIIGAAILVFLTIHQLVALEMALAAATGV</sequence>
<protein>
    <submittedName>
        <fullName evidence="2">Uncharacterized protein</fullName>
    </submittedName>
</protein>
<reference evidence="2 3" key="1">
    <citation type="submission" date="2024-06" db="EMBL/GenBank/DDBJ databases">
        <title>Genomic Encyclopedia of Type Strains, Phase IV (KMG-IV): sequencing the most valuable type-strain genomes for metagenomic binning, comparative biology and taxonomic classification.</title>
        <authorList>
            <person name="Goeker M."/>
        </authorList>
    </citation>
    <scope>NUCLEOTIDE SEQUENCE [LARGE SCALE GENOMIC DNA]</scope>
    <source>
        <strain evidence="2 3">DSM 28102</strain>
    </source>
</reference>
<dbReference type="EMBL" id="JBEPLY010000017">
    <property type="protein sequence ID" value="MET3601843.1"/>
    <property type="molecule type" value="Genomic_DNA"/>
</dbReference>
<feature type="transmembrane region" description="Helical" evidence="1">
    <location>
        <begin position="23"/>
        <end position="48"/>
    </location>
</feature>
<evidence type="ECO:0000313" key="2">
    <source>
        <dbReference type="EMBL" id="MET3601843.1"/>
    </source>
</evidence>
<proteinExistence type="predicted"/>
<accession>A0ABV2IFX0</accession>
<comment type="caution">
    <text evidence="2">The sequence shown here is derived from an EMBL/GenBank/DDBJ whole genome shotgun (WGS) entry which is preliminary data.</text>
</comment>
<keyword evidence="1" id="KW-0812">Transmembrane</keyword>